<dbReference type="HAMAP" id="MF_00489">
    <property type="entry name" value="UPF0178"/>
    <property type="match status" value="1"/>
</dbReference>
<dbReference type="EMBL" id="JAJBZT010000001">
    <property type="protein sequence ID" value="MCB6182458.1"/>
    <property type="molecule type" value="Genomic_DNA"/>
</dbReference>
<dbReference type="InterPro" id="IPR003791">
    <property type="entry name" value="UPF0178"/>
</dbReference>
<comment type="caution">
    <text evidence="3">The sequence shown here is derived from an EMBL/GenBank/DDBJ whole genome shotgun (WGS) entry which is preliminary data.</text>
</comment>
<dbReference type="NCBIfam" id="NF001095">
    <property type="entry name" value="PRK00124.1"/>
    <property type="match status" value="1"/>
</dbReference>
<reference evidence="3" key="1">
    <citation type="submission" date="2021-10" db="EMBL/GenBank/DDBJ databases">
        <title>The complete genome sequence of Leeia sp. TBRC 13508.</title>
        <authorList>
            <person name="Charoenyingcharoen P."/>
            <person name="Yukphan P."/>
        </authorList>
    </citation>
    <scope>NUCLEOTIDE SEQUENCE</scope>
    <source>
        <strain evidence="3">TBRC 13508</strain>
    </source>
</reference>
<proteinExistence type="inferred from homology"/>
<dbReference type="Proteomes" id="UP001165395">
    <property type="component" value="Unassembled WGS sequence"/>
</dbReference>
<organism evidence="3 4">
    <name type="scientific">Leeia speluncae</name>
    <dbReference type="NCBI Taxonomy" id="2884804"/>
    <lineage>
        <taxon>Bacteria</taxon>
        <taxon>Pseudomonadati</taxon>
        <taxon>Pseudomonadota</taxon>
        <taxon>Betaproteobacteria</taxon>
        <taxon>Neisseriales</taxon>
        <taxon>Leeiaceae</taxon>
        <taxon>Leeia</taxon>
    </lineage>
</organism>
<comment type="similarity">
    <text evidence="1 2">Belongs to the UPF0178 family.</text>
</comment>
<evidence type="ECO:0000256" key="2">
    <source>
        <dbReference type="HAMAP-Rule" id="MF_00489"/>
    </source>
</evidence>
<evidence type="ECO:0000313" key="3">
    <source>
        <dbReference type="EMBL" id="MCB6182458.1"/>
    </source>
</evidence>
<evidence type="ECO:0000313" key="4">
    <source>
        <dbReference type="Proteomes" id="UP001165395"/>
    </source>
</evidence>
<protein>
    <recommendedName>
        <fullName evidence="2">UPF0178 protein LIN78_02690</fullName>
    </recommendedName>
</protein>
<dbReference type="PANTHER" id="PTHR35146:SF1">
    <property type="entry name" value="UPF0178 PROTEIN YAII"/>
    <property type="match status" value="1"/>
</dbReference>
<dbReference type="Pfam" id="PF02639">
    <property type="entry name" value="DUF188"/>
    <property type="match status" value="1"/>
</dbReference>
<name>A0ABS8D377_9NEIS</name>
<sequence length="150" mass="16673">MRIYVDADACPVAIKEVIYRAANRCQLSTLFVANRLLNTPPSDWIKAYQVPSGFDEADKYIHEIVEANDLVITSDIPLASLVIAKGATVIDFKGELIDKFNISERLSIRDFMESLRNSGVETGGPSAFSAADKQQFSNQLDRLLTKFIKS</sequence>
<dbReference type="RefSeq" id="WP_227178192.1">
    <property type="nucleotide sequence ID" value="NZ_JAJBZT010000001.1"/>
</dbReference>
<keyword evidence="4" id="KW-1185">Reference proteome</keyword>
<dbReference type="PANTHER" id="PTHR35146">
    <property type="entry name" value="UPF0178 PROTEIN YAII"/>
    <property type="match status" value="1"/>
</dbReference>
<accession>A0ABS8D377</accession>
<dbReference type="CDD" id="cd18720">
    <property type="entry name" value="PIN_YqxD-like"/>
    <property type="match status" value="1"/>
</dbReference>
<gene>
    <name evidence="3" type="ORF">LIN78_02690</name>
</gene>
<evidence type="ECO:0000256" key="1">
    <source>
        <dbReference type="ARBA" id="ARBA00008522"/>
    </source>
</evidence>